<feature type="region of interest" description="Disordered" evidence="1">
    <location>
        <begin position="537"/>
        <end position="582"/>
    </location>
</feature>
<dbReference type="Pfam" id="PF02140">
    <property type="entry name" value="SUEL_Lectin"/>
    <property type="match status" value="1"/>
</dbReference>
<name>A0A3P3YDF9_PLABS</name>
<feature type="compositionally biased region" description="Low complexity" evidence="1">
    <location>
        <begin position="394"/>
        <end position="414"/>
    </location>
</feature>
<feature type="domain" description="SUEL-type lectin" evidence="4">
    <location>
        <begin position="262"/>
        <end position="344"/>
    </location>
</feature>
<dbReference type="CDD" id="cd22842">
    <property type="entry name" value="Gal_Rha_Lectin_BGal"/>
    <property type="match status" value="1"/>
</dbReference>
<dbReference type="Proteomes" id="UP000290189">
    <property type="component" value="Unassembled WGS sequence"/>
</dbReference>
<dbReference type="InterPro" id="IPR043159">
    <property type="entry name" value="Lectin_gal-bd_sf"/>
</dbReference>
<keyword evidence="5" id="KW-0496">Mitochondrion</keyword>
<feature type="compositionally biased region" description="Low complexity" evidence="1">
    <location>
        <begin position="437"/>
        <end position="457"/>
    </location>
</feature>
<geneLocation type="mitochondrion" evidence="5"/>
<dbReference type="InterPro" id="IPR013320">
    <property type="entry name" value="ConA-like_dom_sf"/>
</dbReference>
<sequence>MSRLWACLLAALLLSPSAGAGRWTILGRLRIWRGFVAPGPPPYAQSPASPALTFTMWAYLDPWNKLLNHGGYGFLSLFTVSTTAGDVFIRLPALYVMFPNVLHISTGWHAGGSNQLYGAVTPPNTEAVLFGQWAFLAVTVNNTASTQPLNLYYATSPTASLALLPASTNRKPLPLDQSAVFTTDPIIQTALAVLHNVTLYDRALSAAELDQVKSSTAPPPMAFTSGQLSYQASGSRAGGFVYEWLPNSASVAEAAPATNGLLNVSCPAGTGARIARILFASYGTPQGDFPSFTIGLVHANTSLAVVQRLCLDKPSCTVQANDTTFAPAPAPGVRKWLAVVAQCNRMSSSTTKTSASTTRRRVTINLPSRKLTPGFPPTSLVVRPPTSRAPTTTGRSLGSGPAAPSPGATPATSLVKAPSQVQATTRTTLGPGPGPAPGETASPSASPSPTRPLSDSTTTAALAGCLAGVSLGMIAAWWLTRRQRKRSTARALSQPTIPQAAFPVLMHAASAPAQYFPTAAFEGTASVEASNRYYLPPASAPYQNSPPTGTATLGRPRREEAHDNVHQDTYTSTTDAGTYSDD</sequence>
<keyword evidence="2" id="KW-0472">Membrane</keyword>
<feature type="compositionally biased region" description="Polar residues" evidence="1">
    <location>
        <begin position="541"/>
        <end position="551"/>
    </location>
</feature>
<dbReference type="InterPro" id="IPR000922">
    <property type="entry name" value="Lectin_gal-bd_dom"/>
</dbReference>
<feature type="compositionally biased region" description="Basic and acidic residues" evidence="1">
    <location>
        <begin position="556"/>
        <end position="566"/>
    </location>
</feature>
<feature type="signal peptide" evidence="3">
    <location>
        <begin position="1"/>
        <end position="20"/>
    </location>
</feature>
<dbReference type="Gene3D" id="2.60.120.200">
    <property type="match status" value="1"/>
</dbReference>
<dbReference type="PROSITE" id="PS50228">
    <property type="entry name" value="SUEL_LECTIN"/>
    <property type="match status" value="1"/>
</dbReference>
<evidence type="ECO:0000256" key="1">
    <source>
        <dbReference type="SAM" id="MobiDB-lite"/>
    </source>
</evidence>
<evidence type="ECO:0000313" key="5">
    <source>
        <dbReference type="EMBL" id="SPQ98213.1"/>
    </source>
</evidence>
<organism evidence="5 6">
    <name type="scientific">Plasmodiophora brassicae</name>
    <name type="common">Clubroot disease agent</name>
    <dbReference type="NCBI Taxonomy" id="37360"/>
    <lineage>
        <taxon>Eukaryota</taxon>
        <taxon>Sar</taxon>
        <taxon>Rhizaria</taxon>
        <taxon>Endomyxa</taxon>
        <taxon>Phytomyxea</taxon>
        <taxon>Plasmodiophorida</taxon>
        <taxon>Plasmodiophoridae</taxon>
        <taxon>Plasmodiophora</taxon>
    </lineage>
</organism>
<dbReference type="SUPFAM" id="SSF49899">
    <property type="entry name" value="Concanavalin A-like lectins/glucanases"/>
    <property type="match status" value="1"/>
</dbReference>
<keyword evidence="2" id="KW-1133">Transmembrane helix</keyword>
<feature type="compositionally biased region" description="Polar residues" evidence="1">
    <location>
        <begin position="567"/>
        <end position="582"/>
    </location>
</feature>
<gene>
    <name evidence="5" type="ORF">PLBR_LOCUS5428</name>
</gene>
<keyword evidence="2" id="KW-0812">Transmembrane</keyword>
<feature type="region of interest" description="Disordered" evidence="1">
    <location>
        <begin position="347"/>
        <end position="457"/>
    </location>
</feature>
<protein>
    <recommendedName>
        <fullName evidence="4">SUEL-type lectin domain-containing protein</fullName>
    </recommendedName>
</protein>
<feature type="transmembrane region" description="Helical" evidence="2">
    <location>
        <begin position="460"/>
        <end position="480"/>
    </location>
</feature>
<evidence type="ECO:0000256" key="3">
    <source>
        <dbReference type="SAM" id="SignalP"/>
    </source>
</evidence>
<proteinExistence type="predicted"/>
<keyword evidence="3" id="KW-0732">Signal</keyword>
<feature type="chain" id="PRO_5017926565" description="SUEL-type lectin domain-containing protein" evidence="3">
    <location>
        <begin position="21"/>
        <end position="582"/>
    </location>
</feature>
<evidence type="ECO:0000313" key="6">
    <source>
        <dbReference type="Proteomes" id="UP000290189"/>
    </source>
</evidence>
<dbReference type="Gene3D" id="2.60.120.740">
    <property type="match status" value="1"/>
</dbReference>
<accession>A0A3P3YDF9</accession>
<dbReference type="EMBL" id="OVEO01000009">
    <property type="protein sequence ID" value="SPQ98213.1"/>
    <property type="molecule type" value="Genomic_DNA"/>
</dbReference>
<reference evidence="5 6" key="1">
    <citation type="submission" date="2018-03" db="EMBL/GenBank/DDBJ databases">
        <authorList>
            <person name="Fogelqvist J."/>
        </authorList>
    </citation>
    <scope>NUCLEOTIDE SEQUENCE [LARGE SCALE GENOMIC DNA]</scope>
</reference>
<evidence type="ECO:0000259" key="4">
    <source>
        <dbReference type="PROSITE" id="PS50228"/>
    </source>
</evidence>
<feature type="compositionally biased region" description="Low complexity" evidence="1">
    <location>
        <begin position="347"/>
        <end position="357"/>
    </location>
</feature>
<dbReference type="GO" id="GO:0030246">
    <property type="term" value="F:carbohydrate binding"/>
    <property type="evidence" value="ECO:0007669"/>
    <property type="project" value="InterPro"/>
</dbReference>
<evidence type="ECO:0000256" key="2">
    <source>
        <dbReference type="SAM" id="Phobius"/>
    </source>
</evidence>
<dbReference type="AlphaFoldDB" id="A0A3P3YDF9"/>